<dbReference type="OrthoDB" id="546764at2759"/>
<reference evidence="6" key="1">
    <citation type="submission" date="2017-02" db="UniProtKB">
        <authorList>
            <consortium name="WormBaseParasite"/>
        </authorList>
    </citation>
    <scope>IDENTIFICATION</scope>
</reference>
<sequence>MEKSLRDLKLTSDELTKLEKAFKDPEFCKLFAEYAEELNDPENKRRFVAGFVHLQTARFGLYEEEIKLAEMERGVDVEFIKPIPFCVLKSRNWPSLRSGLAGANQFHKEALGMVEGQKVFINICSSEKLGMPEIIPGGDGRSPSWSIPHSFSPPVEDLDKENKLCLVKQAKTVWSTSHSGEKAILASVHLLKGLTHKGTLRATVIRRKRADFKQCQERLAEAEKAAFAEARNGPNPKETLAALSKYKRYLDENMGTIEKMAKDEEAALPSKYKKPEVMITHSSEFDMLDYTNDCCHSIRSTRPTAIKVEITLPGIESAACLDLDITEKKLHLQVG</sequence>
<dbReference type="Proteomes" id="UP000274429">
    <property type="component" value="Unassembled WGS sequence"/>
</dbReference>
<dbReference type="GO" id="GO:0005737">
    <property type="term" value="C:cytoplasm"/>
    <property type="evidence" value="ECO:0007669"/>
    <property type="project" value="TreeGrafter"/>
</dbReference>
<dbReference type="PANTHER" id="PTHR22997:SF3">
    <property type="entry name" value="PROTEIN KINTOUN"/>
    <property type="match status" value="1"/>
</dbReference>
<dbReference type="InterPro" id="IPR050734">
    <property type="entry name" value="PIH1/Kintoun_subfamily"/>
</dbReference>
<evidence type="ECO:0000313" key="5">
    <source>
        <dbReference type="Proteomes" id="UP000274429"/>
    </source>
</evidence>
<proteinExistence type="inferred from homology"/>
<dbReference type="Pfam" id="PF08190">
    <property type="entry name" value="PIH1"/>
    <property type="match status" value="1"/>
</dbReference>
<dbReference type="WBParaSite" id="TTAC_0000313101-mRNA-1">
    <property type="protein sequence ID" value="TTAC_0000313101-mRNA-1"/>
    <property type="gene ID" value="TTAC_0000313101"/>
</dbReference>
<organism evidence="6">
    <name type="scientific">Hydatigena taeniaeformis</name>
    <name type="common">Feline tapeworm</name>
    <name type="synonym">Taenia taeniaeformis</name>
    <dbReference type="NCBI Taxonomy" id="6205"/>
    <lineage>
        <taxon>Eukaryota</taxon>
        <taxon>Metazoa</taxon>
        <taxon>Spiralia</taxon>
        <taxon>Lophotrochozoa</taxon>
        <taxon>Platyhelminthes</taxon>
        <taxon>Cestoda</taxon>
        <taxon>Eucestoda</taxon>
        <taxon>Cyclophyllidea</taxon>
        <taxon>Taeniidae</taxon>
        <taxon>Hydatigera</taxon>
    </lineage>
</organism>
<evidence type="ECO:0000259" key="2">
    <source>
        <dbReference type="Pfam" id="PF08190"/>
    </source>
</evidence>
<reference evidence="4 5" key="2">
    <citation type="submission" date="2018-11" db="EMBL/GenBank/DDBJ databases">
        <authorList>
            <consortium name="Pathogen Informatics"/>
        </authorList>
    </citation>
    <scope>NUCLEOTIDE SEQUENCE [LARGE SCALE GENOMIC DNA]</scope>
</reference>
<gene>
    <name evidence="4" type="ORF">TTAC_LOCUS3116</name>
</gene>
<dbReference type="Pfam" id="PF18201">
    <property type="entry name" value="PIH1_CS"/>
    <property type="match status" value="1"/>
</dbReference>
<dbReference type="EMBL" id="UYWX01001949">
    <property type="protein sequence ID" value="VDM21988.1"/>
    <property type="molecule type" value="Genomic_DNA"/>
</dbReference>
<comment type="similarity">
    <text evidence="1">Belongs to the PIH1 family.</text>
</comment>
<evidence type="ECO:0000313" key="4">
    <source>
        <dbReference type="EMBL" id="VDM21988.1"/>
    </source>
</evidence>
<dbReference type="InterPro" id="IPR012981">
    <property type="entry name" value="PIH1_N"/>
</dbReference>
<evidence type="ECO:0000259" key="3">
    <source>
        <dbReference type="Pfam" id="PF18201"/>
    </source>
</evidence>
<protein>
    <submittedName>
        <fullName evidence="6">PIH1 domain-containing protein</fullName>
    </submittedName>
</protein>
<dbReference type="InterPro" id="IPR041442">
    <property type="entry name" value="PIH1D1/2/3_CS-like"/>
</dbReference>
<name>A0A0R3WQU1_HYDTA</name>
<feature type="domain" description="PIH1 N-terminal" evidence="2">
    <location>
        <begin position="115"/>
        <end position="167"/>
    </location>
</feature>
<dbReference type="PANTHER" id="PTHR22997">
    <property type="entry name" value="PIH1 DOMAIN-CONTAINING PROTEIN 1"/>
    <property type="match status" value="1"/>
</dbReference>
<dbReference type="STRING" id="6205.A0A0R3WQU1"/>
<keyword evidence="5" id="KW-1185">Reference proteome</keyword>
<feature type="domain" description="PIH1D1/2/3 CS-like" evidence="3">
    <location>
        <begin position="274"/>
        <end position="333"/>
    </location>
</feature>
<accession>A0A0R3WQU1</accession>
<dbReference type="AlphaFoldDB" id="A0A0R3WQU1"/>
<evidence type="ECO:0000256" key="1">
    <source>
        <dbReference type="ARBA" id="ARBA00008511"/>
    </source>
</evidence>
<evidence type="ECO:0000313" key="6">
    <source>
        <dbReference type="WBParaSite" id="TTAC_0000313101-mRNA-1"/>
    </source>
</evidence>